<proteinExistence type="predicted"/>
<keyword evidence="10 12" id="KW-0472">Membrane</keyword>
<keyword evidence="9" id="KW-0902">Two-component regulatory system</keyword>
<keyword evidence="16" id="KW-1185">Reference proteome</keyword>
<feature type="domain" description="Histidine kinase" evidence="13">
    <location>
        <begin position="250"/>
        <end position="464"/>
    </location>
</feature>
<evidence type="ECO:0000256" key="10">
    <source>
        <dbReference type="ARBA" id="ARBA00023136"/>
    </source>
</evidence>
<evidence type="ECO:0000256" key="5">
    <source>
        <dbReference type="ARBA" id="ARBA00022679"/>
    </source>
</evidence>
<dbReference type="InterPro" id="IPR003660">
    <property type="entry name" value="HAMP_dom"/>
</dbReference>
<dbReference type="InterPro" id="IPR004358">
    <property type="entry name" value="Sig_transdc_His_kin-like_C"/>
</dbReference>
<evidence type="ECO:0000259" key="13">
    <source>
        <dbReference type="PROSITE" id="PS50109"/>
    </source>
</evidence>
<dbReference type="InterPro" id="IPR050428">
    <property type="entry name" value="TCS_sensor_his_kinase"/>
</dbReference>
<keyword evidence="4" id="KW-0597">Phosphoprotein</keyword>
<dbReference type="AlphaFoldDB" id="A0A518K8B8"/>
<dbReference type="PROSITE" id="PS50885">
    <property type="entry name" value="HAMP"/>
    <property type="match status" value="1"/>
</dbReference>
<dbReference type="PRINTS" id="PR00344">
    <property type="entry name" value="BCTRLSENSOR"/>
</dbReference>
<evidence type="ECO:0000259" key="14">
    <source>
        <dbReference type="PROSITE" id="PS50885"/>
    </source>
</evidence>
<feature type="domain" description="HAMP" evidence="14">
    <location>
        <begin position="181"/>
        <end position="233"/>
    </location>
</feature>
<dbReference type="Gene3D" id="3.30.565.10">
    <property type="entry name" value="Histidine kinase-like ATPase, C-terminal domain"/>
    <property type="match status" value="1"/>
</dbReference>
<dbReference type="GO" id="GO:0005886">
    <property type="term" value="C:plasma membrane"/>
    <property type="evidence" value="ECO:0007669"/>
    <property type="project" value="TreeGrafter"/>
</dbReference>
<dbReference type="Pfam" id="PF02518">
    <property type="entry name" value="HATPase_c"/>
    <property type="match status" value="1"/>
</dbReference>
<evidence type="ECO:0000256" key="1">
    <source>
        <dbReference type="ARBA" id="ARBA00000085"/>
    </source>
</evidence>
<accession>A0A518K8B8</accession>
<dbReference type="EC" id="2.7.13.3" evidence="3"/>
<feature type="transmembrane region" description="Helical" evidence="12">
    <location>
        <begin position="158"/>
        <end position="179"/>
    </location>
</feature>
<dbReference type="RefSeq" id="WP_145112059.1">
    <property type="nucleotide sequence ID" value="NZ_CP036349.1"/>
</dbReference>
<dbReference type="Gene3D" id="1.10.287.130">
    <property type="match status" value="1"/>
</dbReference>
<dbReference type="CDD" id="cd00075">
    <property type="entry name" value="HATPase"/>
    <property type="match status" value="1"/>
</dbReference>
<gene>
    <name evidence="15" type="primary">kinE_1</name>
    <name evidence="15" type="ORF">Spa11_22310</name>
</gene>
<evidence type="ECO:0000256" key="11">
    <source>
        <dbReference type="SAM" id="Coils"/>
    </source>
</evidence>
<dbReference type="GO" id="GO:0000160">
    <property type="term" value="P:phosphorelay signal transduction system"/>
    <property type="evidence" value="ECO:0007669"/>
    <property type="project" value="UniProtKB-KW"/>
</dbReference>
<evidence type="ECO:0000256" key="4">
    <source>
        <dbReference type="ARBA" id="ARBA00022553"/>
    </source>
</evidence>
<evidence type="ECO:0000256" key="3">
    <source>
        <dbReference type="ARBA" id="ARBA00012438"/>
    </source>
</evidence>
<sequence>MRIPIRFQLMGPLVAVAAVSLATVAVVYGQLATRQTRQRIECQVSGVTQVLRQSSFPLTDKVLQQMAGLAGAELLLTDDAGTPIAASSRRADAAATAVNESSHSTTADQSLGKTLTTPAGVYFHSTWPVDRPDRSGAARTLHVLVAKTEYDAAWRAAFLPPILVGAIASAAIAGVTLLATGRLSRLMARIGGEVRRLADGDFRPVETPRLNDESRDLALAVNRAAARLAEYEEEVRSTERLKTLATLGAGMAHEVRNAATGCRMAIDLHAEECDASTSGRDTLDVAKRQLGLIEGRLKQYLSVGKGASDGAIETVDLTQVARDALELTAAAARHAGASVGSQLPAGVCPVRGVPEDLTHAVVNLLLNAIEAAAKRQALVGTPAAVSIQLRSDARCATLQVRDSGSGPDASVAPRVFEPFASDKPEGVGLGLVVVRSAVELGGGAVTWDRVEDETRFLLQMPLATEDCQHA</sequence>
<reference evidence="15 16" key="1">
    <citation type="submission" date="2019-02" db="EMBL/GenBank/DDBJ databases">
        <title>Deep-cultivation of Planctomycetes and their phenomic and genomic characterization uncovers novel biology.</title>
        <authorList>
            <person name="Wiegand S."/>
            <person name="Jogler M."/>
            <person name="Boedeker C."/>
            <person name="Pinto D."/>
            <person name="Vollmers J."/>
            <person name="Rivas-Marin E."/>
            <person name="Kohn T."/>
            <person name="Peeters S.H."/>
            <person name="Heuer A."/>
            <person name="Rast P."/>
            <person name="Oberbeckmann S."/>
            <person name="Bunk B."/>
            <person name="Jeske O."/>
            <person name="Meyerdierks A."/>
            <person name="Storesund J.E."/>
            <person name="Kallscheuer N."/>
            <person name="Luecker S."/>
            <person name="Lage O.M."/>
            <person name="Pohl T."/>
            <person name="Merkel B.J."/>
            <person name="Hornburger P."/>
            <person name="Mueller R.-W."/>
            <person name="Bruemmer F."/>
            <person name="Labrenz M."/>
            <person name="Spormann A.M."/>
            <person name="Op den Camp H."/>
            <person name="Overmann J."/>
            <person name="Amann R."/>
            <person name="Jetten M.S.M."/>
            <person name="Mascher T."/>
            <person name="Medema M.H."/>
            <person name="Devos D.P."/>
            <person name="Kaster A.-K."/>
            <person name="Ovreas L."/>
            <person name="Rohde M."/>
            <person name="Galperin M.Y."/>
            <person name="Jogler C."/>
        </authorList>
    </citation>
    <scope>NUCLEOTIDE SEQUENCE [LARGE SCALE GENOMIC DNA]</scope>
    <source>
        <strain evidence="15 16">Spa11</strain>
    </source>
</reference>
<dbReference type="Proteomes" id="UP000316426">
    <property type="component" value="Chromosome"/>
</dbReference>
<keyword evidence="5 15" id="KW-0808">Transferase</keyword>
<keyword evidence="6 12" id="KW-0812">Transmembrane</keyword>
<feature type="coiled-coil region" evidence="11">
    <location>
        <begin position="214"/>
        <end position="241"/>
    </location>
</feature>
<evidence type="ECO:0000256" key="12">
    <source>
        <dbReference type="SAM" id="Phobius"/>
    </source>
</evidence>
<dbReference type="InterPro" id="IPR003594">
    <property type="entry name" value="HATPase_dom"/>
</dbReference>
<dbReference type="SMART" id="SM00387">
    <property type="entry name" value="HATPase_c"/>
    <property type="match status" value="1"/>
</dbReference>
<evidence type="ECO:0000256" key="6">
    <source>
        <dbReference type="ARBA" id="ARBA00022692"/>
    </source>
</evidence>
<comment type="subcellular location">
    <subcellularLocation>
        <location evidence="2">Membrane</location>
    </subcellularLocation>
</comment>
<evidence type="ECO:0000256" key="8">
    <source>
        <dbReference type="ARBA" id="ARBA00022989"/>
    </source>
</evidence>
<dbReference type="SUPFAM" id="SSF55874">
    <property type="entry name" value="ATPase domain of HSP90 chaperone/DNA topoisomerase II/histidine kinase"/>
    <property type="match status" value="1"/>
</dbReference>
<evidence type="ECO:0000313" key="16">
    <source>
        <dbReference type="Proteomes" id="UP000316426"/>
    </source>
</evidence>
<protein>
    <recommendedName>
        <fullName evidence="3">histidine kinase</fullName>
        <ecNumber evidence="3">2.7.13.3</ecNumber>
    </recommendedName>
</protein>
<keyword evidence="11" id="KW-0175">Coiled coil</keyword>
<comment type="catalytic activity">
    <reaction evidence="1">
        <text>ATP + protein L-histidine = ADP + protein N-phospho-L-histidine.</text>
        <dbReference type="EC" id="2.7.13.3"/>
    </reaction>
</comment>
<dbReference type="KEGG" id="bmei:Spa11_22310"/>
<organism evidence="15 16">
    <name type="scientific">Botrimarina mediterranea</name>
    <dbReference type="NCBI Taxonomy" id="2528022"/>
    <lineage>
        <taxon>Bacteria</taxon>
        <taxon>Pseudomonadati</taxon>
        <taxon>Planctomycetota</taxon>
        <taxon>Planctomycetia</taxon>
        <taxon>Pirellulales</taxon>
        <taxon>Lacipirellulaceae</taxon>
        <taxon>Botrimarina</taxon>
    </lineage>
</organism>
<evidence type="ECO:0000256" key="9">
    <source>
        <dbReference type="ARBA" id="ARBA00023012"/>
    </source>
</evidence>
<evidence type="ECO:0000256" key="7">
    <source>
        <dbReference type="ARBA" id="ARBA00022777"/>
    </source>
</evidence>
<dbReference type="InterPro" id="IPR005467">
    <property type="entry name" value="His_kinase_dom"/>
</dbReference>
<evidence type="ECO:0000256" key="2">
    <source>
        <dbReference type="ARBA" id="ARBA00004370"/>
    </source>
</evidence>
<name>A0A518K8B8_9BACT</name>
<keyword evidence="7 15" id="KW-0418">Kinase</keyword>
<dbReference type="InterPro" id="IPR036890">
    <property type="entry name" value="HATPase_C_sf"/>
</dbReference>
<dbReference type="GO" id="GO:0004673">
    <property type="term" value="F:protein histidine kinase activity"/>
    <property type="evidence" value="ECO:0007669"/>
    <property type="project" value="UniProtKB-EC"/>
</dbReference>
<keyword evidence="8 12" id="KW-1133">Transmembrane helix</keyword>
<evidence type="ECO:0000313" key="15">
    <source>
        <dbReference type="EMBL" id="QDV74032.1"/>
    </source>
</evidence>
<dbReference type="PANTHER" id="PTHR45436:SF5">
    <property type="entry name" value="SENSOR HISTIDINE KINASE TRCS"/>
    <property type="match status" value="1"/>
</dbReference>
<dbReference type="PANTHER" id="PTHR45436">
    <property type="entry name" value="SENSOR HISTIDINE KINASE YKOH"/>
    <property type="match status" value="1"/>
</dbReference>
<dbReference type="PROSITE" id="PS50109">
    <property type="entry name" value="HIS_KIN"/>
    <property type="match status" value="1"/>
</dbReference>
<dbReference type="EMBL" id="CP036349">
    <property type="protein sequence ID" value="QDV74032.1"/>
    <property type="molecule type" value="Genomic_DNA"/>
</dbReference>